<dbReference type="GO" id="GO:0017119">
    <property type="term" value="C:Golgi transport complex"/>
    <property type="evidence" value="ECO:0007669"/>
    <property type="project" value="TreeGrafter"/>
</dbReference>
<dbReference type="GO" id="GO:0005801">
    <property type="term" value="C:cis-Golgi network"/>
    <property type="evidence" value="ECO:0007669"/>
    <property type="project" value="InterPro"/>
</dbReference>
<reference evidence="2 3" key="1">
    <citation type="submission" date="2014-04" db="EMBL/GenBank/DDBJ databases">
        <authorList>
            <consortium name="DOE Joint Genome Institute"/>
            <person name="Kuo A."/>
            <person name="Martino E."/>
            <person name="Perotto S."/>
            <person name="Kohler A."/>
            <person name="Nagy L.G."/>
            <person name="Floudas D."/>
            <person name="Copeland A."/>
            <person name="Barry K.W."/>
            <person name="Cichocki N."/>
            <person name="Veneault-Fourrey C."/>
            <person name="LaButti K."/>
            <person name="Lindquist E.A."/>
            <person name="Lipzen A."/>
            <person name="Lundell T."/>
            <person name="Morin E."/>
            <person name="Murat C."/>
            <person name="Sun H."/>
            <person name="Tunlid A."/>
            <person name="Henrissat B."/>
            <person name="Grigoriev I.V."/>
            <person name="Hibbett D.S."/>
            <person name="Martin F."/>
            <person name="Nordberg H.P."/>
            <person name="Cantor M.N."/>
            <person name="Hua S.X."/>
        </authorList>
    </citation>
    <scope>NUCLEOTIDE SEQUENCE [LARGE SCALE GENOMIC DNA]</scope>
    <source>
        <strain evidence="2 3">Zn</strain>
    </source>
</reference>
<evidence type="ECO:0000313" key="3">
    <source>
        <dbReference type="Proteomes" id="UP000054321"/>
    </source>
</evidence>
<reference evidence="3" key="2">
    <citation type="submission" date="2015-01" db="EMBL/GenBank/DDBJ databases">
        <title>Evolutionary Origins and Diversification of the Mycorrhizal Mutualists.</title>
        <authorList>
            <consortium name="DOE Joint Genome Institute"/>
            <consortium name="Mycorrhizal Genomics Consortium"/>
            <person name="Kohler A."/>
            <person name="Kuo A."/>
            <person name="Nagy L.G."/>
            <person name="Floudas D."/>
            <person name="Copeland A."/>
            <person name="Barry K.W."/>
            <person name="Cichocki N."/>
            <person name="Veneault-Fourrey C."/>
            <person name="LaButti K."/>
            <person name="Lindquist E.A."/>
            <person name="Lipzen A."/>
            <person name="Lundell T."/>
            <person name="Morin E."/>
            <person name="Murat C."/>
            <person name="Riley R."/>
            <person name="Ohm R."/>
            <person name="Sun H."/>
            <person name="Tunlid A."/>
            <person name="Henrissat B."/>
            <person name="Grigoriev I.V."/>
            <person name="Hibbett D.S."/>
            <person name="Martin F."/>
        </authorList>
    </citation>
    <scope>NUCLEOTIDE SEQUENCE [LARGE SCALE GENOMIC DNA]</scope>
    <source>
        <strain evidence="3">Zn</strain>
    </source>
</reference>
<sequence length="150" mass="17692">MDAQLFLIKNLMLIENLFMTHEIPDSIRQSSELDFSPIWETIRELQARRQLFNPLAYINPLVKGHLVPAVIDRVLDARKEMEKVLVQQITAFTKYWRNRLVERNAKNGHDVAKTTAELEALLDKVFEEETTKVALWRMIKEEEDGWRSQQ</sequence>
<dbReference type="AlphaFoldDB" id="A0A0C3CPP4"/>
<dbReference type="InterPro" id="IPR048685">
    <property type="entry name" value="COG3_C"/>
</dbReference>
<keyword evidence="3" id="KW-1185">Reference proteome</keyword>
<dbReference type="GO" id="GO:0006914">
    <property type="term" value="P:autophagy"/>
    <property type="evidence" value="ECO:0007669"/>
    <property type="project" value="TreeGrafter"/>
</dbReference>
<accession>A0A0C3CPP4</accession>
<dbReference type="PANTHER" id="PTHR13302">
    <property type="entry name" value="CONSERVED OLIGOMERIC GOLGI COMPLEX COMPONENT 3"/>
    <property type="match status" value="1"/>
</dbReference>
<dbReference type="OrthoDB" id="296793at2759"/>
<organism evidence="2 3">
    <name type="scientific">Oidiodendron maius (strain Zn)</name>
    <dbReference type="NCBI Taxonomy" id="913774"/>
    <lineage>
        <taxon>Eukaryota</taxon>
        <taxon>Fungi</taxon>
        <taxon>Dikarya</taxon>
        <taxon>Ascomycota</taxon>
        <taxon>Pezizomycotina</taxon>
        <taxon>Leotiomycetes</taxon>
        <taxon>Leotiomycetes incertae sedis</taxon>
        <taxon>Myxotrichaceae</taxon>
        <taxon>Oidiodendron</taxon>
    </lineage>
</organism>
<dbReference type="STRING" id="913774.A0A0C3CPP4"/>
<dbReference type="GO" id="GO:0007030">
    <property type="term" value="P:Golgi organization"/>
    <property type="evidence" value="ECO:0007669"/>
    <property type="project" value="TreeGrafter"/>
</dbReference>
<dbReference type="GO" id="GO:0006891">
    <property type="term" value="P:intra-Golgi vesicle-mediated transport"/>
    <property type="evidence" value="ECO:0007669"/>
    <property type="project" value="TreeGrafter"/>
</dbReference>
<dbReference type="HOGENOM" id="CLU_1741111_0_0_1"/>
<dbReference type="EMBL" id="KN832876">
    <property type="protein sequence ID" value="KIN01004.1"/>
    <property type="molecule type" value="Genomic_DNA"/>
</dbReference>
<dbReference type="Pfam" id="PF20671">
    <property type="entry name" value="COG3_C"/>
    <property type="match status" value="1"/>
</dbReference>
<name>A0A0C3CPP4_OIDMZ</name>
<dbReference type="Proteomes" id="UP000054321">
    <property type="component" value="Unassembled WGS sequence"/>
</dbReference>
<protein>
    <recommendedName>
        <fullName evidence="1">Conserved oligomeric Golgi complex subunit 3 C-terminal domain-containing protein</fullName>
    </recommendedName>
</protein>
<feature type="domain" description="Conserved oligomeric Golgi complex subunit 3 C-terminal" evidence="1">
    <location>
        <begin position="1"/>
        <end position="38"/>
    </location>
</feature>
<dbReference type="GO" id="GO:0016020">
    <property type="term" value="C:membrane"/>
    <property type="evidence" value="ECO:0007669"/>
    <property type="project" value="InterPro"/>
</dbReference>
<dbReference type="InParanoid" id="A0A0C3CPP4"/>
<dbReference type="PANTHER" id="PTHR13302:SF8">
    <property type="entry name" value="CONSERVED OLIGOMERIC GOLGI COMPLEX SUBUNIT 3"/>
    <property type="match status" value="1"/>
</dbReference>
<proteinExistence type="predicted"/>
<dbReference type="InterPro" id="IPR007265">
    <property type="entry name" value="COG_su3"/>
</dbReference>
<evidence type="ECO:0000259" key="1">
    <source>
        <dbReference type="Pfam" id="PF20671"/>
    </source>
</evidence>
<dbReference type="GO" id="GO:0006886">
    <property type="term" value="P:intracellular protein transport"/>
    <property type="evidence" value="ECO:0007669"/>
    <property type="project" value="InterPro"/>
</dbReference>
<gene>
    <name evidence="2" type="ORF">OIDMADRAFT_19062</name>
</gene>
<evidence type="ECO:0000313" key="2">
    <source>
        <dbReference type="EMBL" id="KIN01004.1"/>
    </source>
</evidence>